<sequence>MRIWWKATWSLIAGALLIVLGFSARNLLGCAALFGLGLLAYWAYNVSRLMGHRSMTRWAARNGWTRIDVDYREWAWTGLHVTGSSQVSFALQGVVDGLPVTTGEVEWDGGAFSGASLAGTGTGVFVIVRLPHRQPPMAMRLPFVTVGDSPRLENPQLRRAFLTGEIPAFTVRGDELFTIDANINATEPEAVQLAVNRALEIVRILDLGPDKPR</sequence>
<proteinExistence type="predicted"/>
<name>A0ABS5YSR0_9ACTN</name>
<dbReference type="RefSeq" id="WP_215790070.1">
    <property type="nucleotide sequence ID" value="NZ_JAHKKG010000007.1"/>
</dbReference>
<evidence type="ECO:0000256" key="1">
    <source>
        <dbReference type="SAM" id="Phobius"/>
    </source>
</evidence>
<organism evidence="2 3">
    <name type="scientific">Paractinoplanes bogorensis</name>
    <dbReference type="NCBI Taxonomy" id="1610840"/>
    <lineage>
        <taxon>Bacteria</taxon>
        <taxon>Bacillati</taxon>
        <taxon>Actinomycetota</taxon>
        <taxon>Actinomycetes</taxon>
        <taxon>Micromonosporales</taxon>
        <taxon>Micromonosporaceae</taxon>
        <taxon>Paractinoplanes</taxon>
    </lineage>
</organism>
<gene>
    <name evidence="2" type="ORF">KOI35_23510</name>
</gene>
<dbReference type="Proteomes" id="UP001519654">
    <property type="component" value="Unassembled WGS sequence"/>
</dbReference>
<dbReference type="EMBL" id="JAHKKG010000007">
    <property type="protein sequence ID" value="MBU2666478.1"/>
    <property type="molecule type" value="Genomic_DNA"/>
</dbReference>
<comment type="caution">
    <text evidence="2">The sequence shown here is derived from an EMBL/GenBank/DDBJ whole genome shotgun (WGS) entry which is preliminary data.</text>
</comment>
<protein>
    <submittedName>
        <fullName evidence="2">Uncharacterized protein</fullName>
    </submittedName>
</protein>
<keyword evidence="1" id="KW-0472">Membrane</keyword>
<accession>A0ABS5YSR0</accession>
<evidence type="ECO:0000313" key="2">
    <source>
        <dbReference type="EMBL" id="MBU2666478.1"/>
    </source>
</evidence>
<keyword evidence="1" id="KW-1133">Transmembrane helix</keyword>
<keyword evidence="1" id="KW-0812">Transmembrane</keyword>
<feature type="transmembrane region" description="Helical" evidence="1">
    <location>
        <begin position="31"/>
        <end position="51"/>
    </location>
</feature>
<keyword evidence="3" id="KW-1185">Reference proteome</keyword>
<evidence type="ECO:0000313" key="3">
    <source>
        <dbReference type="Proteomes" id="UP001519654"/>
    </source>
</evidence>
<reference evidence="2 3" key="1">
    <citation type="submission" date="2021-06" db="EMBL/GenBank/DDBJ databases">
        <title>Actinoplanes lichenicola sp. nov., and Actinoplanes ovalisporus sp. nov., isolated from lichen in Thailand.</title>
        <authorList>
            <person name="Saeng-In P."/>
            <person name="Kanchanasin P."/>
            <person name="Yuki M."/>
            <person name="Kudo T."/>
            <person name="Ohkuma M."/>
            <person name="Phongsopitanun W."/>
            <person name="Tanasupawat S."/>
        </authorList>
    </citation>
    <scope>NUCLEOTIDE SEQUENCE [LARGE SCALE GENOMIC DNA]</scope>
    <source>
        <strain evidence="2 3">NBRC 110975</strain>
    </source>
</reference>